<keyword evidence="11" id="KW-0902">Two-component regulatory system</keyword>
<dbReference type="InterPro" id="IPR036890">
    <property type="entry name" value="HATPase_C_sf"/>
</dbReference>
<dbReference type="SMART" id="SM00388">
    <property type="entry name" value="HisKA"/>
    <property type="match status" value="1"/>
</dbReference>
<evidence type="ECO:0000256" key="9">
    <source>
        <dbReference type="ARBA" id="ARBA00022840"/>
    </source>
</evidence>
<dbReference type="InterPro" id="IPR003594">
    <property type="entry name" value="HATPase_dom"/>
</dbReference>
<dbReference type="GO" id="GO:0000155">
    <property type="term" value="F:phosphorelay sensor kinase activity"/>
    <property type="evidence" value="ECO:0007669"/>
    <property type="project" value="InterPro"/>
</dbReference>
<dbReference type="PRINTS" id="PR00344">
    <property type="entry name" value="BCTRLSENSOR"/>
</dbReference>
<dbReference type="Pfam" id="PF00512">
    <property type="entry name" value="HisKA"/>
    <property type="match status" value="1"/>
</dbReference>
<evidence type="ECO:0000256" key="13">
    <source>
        <dbReference type="SAM" id="Phobius"/>
    </source>
</evidence>
<dbReference type="SUPFAM" id="SSF55874">
    <property type="entry name" value="ATPase domain of HSP90 chaperone/DNA topoisomerase II/histidine kinase"/>
    <property type="match status" value="1"/>
</dbReference>
<dbReference type="Proteomes" id="UP000501648">
    <property type="component" value="Chromosome"/>
</dbReference>
<dbReference type="CDD" id="cd00082">
    <property type="entry name" value="HisKA"/>
    <property type="match status" value="1"/>
</dbReference>
<name>A0A6M3ZYW0_9BURK</name>
<dbReference type="Pfam" id="PF08521">
    <property type="entry name" value="2CSK_N"/>
    <property type="match status" value="1"/>
</dbReference>
<dbReference type="PROSITE" id="PS50109">
    <property type="entry name" value="HIS_KIN"/>
    <property type="match status" value="1"/>
</dbReference>
<dbReference type="PANTHER" id="PTHR45436">
    <property type="entry name" value="SENSOR HISTIDINE KINASE YKOH"/>
    <property type="match status" value="1"/>
</dbReference>
<proteinExistence type="predicted"/>
<gene>
    <name evidence="15" type="ORF">C798_13900</name>
</gene>
<evidence type="ECO:0000256" key="11">
    <source>
        <dbReference type="ARBA" id="ARBA00023012"/>
    </source>
</evidence>
<feature type="transmembrane region" description="Helical" evidence="13">
    <location>
        <begin position="161"/>
        <end position="184"/>
    </location>
</feature>
<keyword evidence="6 13" id="KW-0812">Transmembrane</keyword>
<dbReference type="Gene3D" id="1.20.5.1040">
    <property type="entry name" value="Sensor protein qsec"/>
    <property type="match status" value="1"/>
</dbReference>
<protein>
    <recommendedName>
        <fullName evidence="3">histidine kinase</fullName>
        <ecNumber evidence="3">2.7.13.3</ecNumber>
    </recommendedName>
</protein>
<comment type="catalytic activity">
    <reaction evidence="1">
        <text>ATP + protein L-histidine = ADP + protein N-phospho-L-histidine.</text>
        <dbReference type="EC" id="2.7.13.3"/>
    </reaction>
</comment>
<evidence type="ECO:0000256" key="2">
    <source>
        <dbReference type="ARBA" id="ARBA00004141"/>
    </source>
</evidence>
<evidence type="ECO:0000256" key="12">
    <source>
        <dbReference type="ARBA" id="ARBA00023136"/>
    </source>
</evidence>
<evidence type="ECO:0000256" key="5">
    <source>
        <dbReference type="ARBA" id="ARBA00022679"/>
    </source>
</evidence>
<evidence type="ECO:0000313" key="16">
    <source>
        <dbReference type="Proteomes" id="UP000501648"/>
    </source>
</evidence>
<keyword evidence="7" id="KW-0547">Nucleotide-binding</keyword>
<evidence type="ECO:0000256" key="7">
    <source>
        <dbReference type="ARBA" id="ARBA00022741"/>
    </source>
</evidence>
<evidence type="ECO:0000313" key="15">
    <source>
        <dbReference type="EMBL" id="QJQ03905.1"/>
    </source>
</evidence>
<dbReference type="RefSeq" id="WP_017455446.1">
    <property type="nucleotide sequence ID" value="NZ_CP008956.1"/>
</dbReference>
<dbReference type="InterPro" id="IPR036097">
    <property type="entry name" value="HisK_dim/P_sf"/>
</dbReference>
<dbReference type="SUPFAM" id="SSF47384">
    <property type="entry name" value="Homodimeric domain of signal transducing histidine kinase"/>
    <property type="match status" value="1"/>
</dbReference>
<dbReference type="GO" id="GO:0005524">
    <property type="term" value="F:ATP binding"/>
    <property type="evidence" value="ECO:0007669"/>
    <property type="project" value="UniProtKB-KW"/>
</dbReference>
<keyword evidence="8 15" id="KW-0418">Kinase</keyword>
<evidence type="ECO:0000256" key="6">
    <source>
        <dbReference type="ARBA" id="ARBA00022692"/>
    </source>
</evidence>
<keyword evidence="9" id="KW-0067">ATP-binding</keyword>
<dbReference type="EC" id="2.7.13.3" evidence="3"/>
<dbReference type="InterPro" id="IPR004358">
    <property type="entry name" value="Sig_transdc_His_kin-like_C"/>
</dbReference>
<dbReference type="InterPro" id="IPR013727">
    <property type="entry name" value="2CSK_N"/>
</dbReference>
<dbReference type="GO" id="GO:0005886">
    <property type="term" value="C:plasma membrane"/>
    <property type="evidence" value="ECO:0007669"/>
    <property type="project" value="TreeGrafter"/>
</dbReference>
<dbReference type="AlphaFoldDB" id="A0A6M3ZYW0"/>
<evidence type="ECO:0000256" key="8">
    <source>
        <dbReference type="ARBA" id="ARBA00022777"/>
    </source>
</evidence>
<dbReference type="InterPro" id="IPR050428">
    <property type="entry name" value="TCS_sensor_his_kinase"/>
</dbReference>
<dbReference type="Pfam" id="PF02518">
    <property type="entry name" value="HATPase_c"/>
    <property type="match status" value="1"/>
</dbReference>
<evidence type="ECO:0000256" key="3">
    <source>
        <dbReference type="ARBA" id="ARBA00012438"/>
    </source>
</evidence>
<keyword evidence="5" id="KW-0808">Transferase</keyword>
<accession>A0A6M3ZYW0</accession>
<feature type="domain" description="Histidine kinase" evidence="14">
    <location>
        <begin position="241"/>
        <end position="431"/>
    </location>
</feature>
<dbReference type="InterPro" id="IPR005467">
    <property type="entry name" value="His_kinase_dom"/>
</dbReference>
<keyword evidence="12 13" id="KW-0472">Membrane</keyword>
<evidence type="ECO:0000256" key="10">
    <source>
        <dbReference type="ARBA" id="ARBA00022989"/>
    </source>
</evidence>
<dbReference type="Gene3D" id="3.30.565.10">
    <property type="entry name" value="Histidine kinase-like ATPase, C-terminal domain"/>
    <property type="match status" value="1"/>
</dbReference>
<reference evidence="15 16" key="1">
    <citation type="journal article" date="2012" name="J. Bacteriol.">
        <title>Genome sequence of the pathogenic Herbaspirillum seropedicae strain Os34, isolated from rice roots.</title>
        <authorList>
            <person name="Ye W."/>
            <person name="Ye S."/>
            <person name="Liu J."/>
            <person name="Chang S."/>
            <person name="Chen M."/>
            <person name="Zhu B."/>
            <person name="Guo L."/>
            <person name="An Q."/>
        </authorList>
    </citation>
    <scope>NUCLEOTIDE SEQUENCE [LARGE SCALE GENOMIC DNA]</scope>
    <source>
        <strain evidence="15 16">Os34</strain>
    </source>
</reference>
<keyword evidence="4" id="KW-0597">Phosphoprotein</keyword>
<sequence>MRSPGSLQGRIVLLVLAVVTGVWLVCATLIWFEAGHELDELLDSHLAQAAALLVVQQTQEAGADTEGDDQSIDAPILHRYAPKVAFQVFHEGRLTQRSSNAPLQPMAEPGRAHANGFQTVRIEGILWRVFTAHGAEKDVQVYVGEQTDSRASIMLAMLRTAWWPTLIALPLLAWMIWWAVYWGVAPMRRLGQALASRQPHALHPVEMPDTSSEMRPVIDALNGLFERIRMLLEIERRFTADAAHELRTPIAAIRAQAQVALGETDDASRRHALESTLAGCDRATRLVEQLLTLSRLESVAALALPDVDLCALTQRVLADLAPKAIDKKQILEFDAIGPYSIRGEETLLAVLVRNLVDNALRYTPASSRVTVRIMQENGRVVLSVDDSGAGLSDAHIARLGERFFRVPGSMESGSGLGWSIVRRIAAVHGLGVKVERSPELGGLRVCVCGETRALGRIEIPSLH</sequence>
<evidence type="ECO:0000256" key="1">
    <source>
        <dbReference type="ARBA" id="ARBA00000085"/>
    </source>
</evidence>
<comment type="subcellular location">
    <subcellularLocation>
        <location evidence="2">Membrane</location>
        <topology evidence="2">Multi-pass membrane protein</topology>
    </subcellularLocation>
</comment>
<dbReference type="InterPro" id="IPR003661">
    <property type="entry name" value="HisK_dim/P_dom"/>
</dbReference>
<evidence type="ECO:0000256" key="4">
    <source>
        <dbReference type="ARBA" id="ARBA00022553"/>
    </source>
</evidence>
<dbReference type="PANTHER" id="PTHR45436:SF14">
    <property type="entry name" value="SENSOR PROTEIN QSEC"/>
    <property type="match status" value="1"/>
</dbReference>
<dbReference type="EMBL" id="CP008956">
    <property type="protein sequence ID" value="QJQ03905.1"/>
    <property type="molecule type" value="Genomic_DNA"/>
</dbReference>
<keyword evidence="10 13" id="KW-1133">Transmembrane helix</keyword>
<dbReference type="SMART" id="SM00387">
    <property type="entry name" value="HATPase_c"/>
    <property type="match status" value="1"/>
</dbReference>
<evidence type="ECO:0000259" key="14">
    <source>
        <dbReference type="PROSITE" id="PS50109"/>
    </source>
</evidence>
<organism evidence="15 16">
    <name type="scientific">Herbaspirillum rubrisubalbicans Os34</name>
    <dbReference type="NCBI Taxonomy" id="1235827"/>
    <lineage>
        <taxon>Bacteria</taxon>
        <taxon>Pseudomonadati</taxon>
        <taxon>Pseudomonadota</taxon>
        <taxon>Betaproteobacteria</taxon>
        <taxon>Burkholderiales</taxon>
        <taxon>Oxalobacteraceae</taxon>
        <taxon>Herbaspirillum</taxon>
    </lineage>
</organism>
<feature type="transmembrane region" description="Helical" evidence="13">
    <location>
        <begin position="12"/>
        <end position="32"/>
    </location>
</feature>
<dbReference type="Gene3D" id="1.10.287.130">
    <property type="match status" value="1"/>
</dbReference>